<protein>
    <recommendedName>
        <fullName evidence="2">Nbr1 FW domain-containing protein</fullName>
    </recommendedName>
</protein>
<evidence type="ECO:0000259" key="2">
    <source>
        <dbReference type="Pfam" id="PF16158"/>
    </source>
</evidence>
<dbReference type="Proteomes" id="UP001516400">
    <property type="component" value="Unassembled WGS sequence"/>
</dbReference>
<dbReference type="Pfam" id="PF14555">
    <property type="entry name" value="UBA_4"/>
    <property type="match status" value="1"/>
</dbReference>
<gene>
    <name evidence="3" type="ORF">HHI36_021057</name>
</gene>
<dbReference type="SUPFAM" id="SSF46934">
    <property type="entry name" value="UBA-like"/>
    <property type="match status" value="1"/>
</dbReference>
<dbReference type="EMBL" id="JABFTP020000042">
    <property type="protein sequence ID" value="KAL3270518.1"/>
    <property type="molecule type" value="Genomic_DNA"/>
</dbReference>
<organism evidence="3 4">
    <name type="scientific">Cryptolaemus montrouzieri</name>
    <dbReference type="NCBI Taxonomy" id="559131"/>
    <lineage>
        <taxon>Eukaryota</taxon>
        <taxon>Metazoa</taxon>
        <taxon>Ecdysozoa</taxon>
        <taxon>Arthropoda</taxon>
        <taxon>Hexapoda</taxon>
        <taxon>Insecta</taxon>
        <taxon>Pterygota</taxon>
        <taxon>Neoptera</taxon>
        <taxon>Endopterygota</taxon>
        <taxon>Coleoptera</taxon>
        <taxon>Polyphaga</taxon>
        <taxon>Cucujiformia</taxon>
        <taxon>Coccinelloidea</taxon>
        <taxon>Coccinellidae</taxon>
        <taxon>Scymninae</taxon>
        <taxon>Scymnini</taxon>
        <taxon>Cryptolaemus</taxon>
    </lineage>
</organism>
<dbReference type="AlphaFoldDB" id="A0ABD2MVP1"/>
<dbReference type="CDD" id="cd14947">
    <property type="entry name" value="NBR1_like"/>
    <property type="match status" value="1"/>
</dbReference>
<comment type="caution">
    <text evidence="3">The sequence shown here is derived from an EMBL/GenBank/DDBJ whole genome shotgun (WGS) entry which is preliminary data.</text>
</comment>
<sequence length="235" mass="25978">MDIDNPTDAINPTSAVEVEQSLLQQFSCMGTTDRDELVYQLQRLLGKDINYSTAAFFLDMNNWNLQAAICSYLDVEAPYPLPSMCLISDPSASELKSVEPSTRFLETWHISNNGSETWPAGCYAEQCCKTASLVNHNRFPVPCLSPGNSYRLVVEFISPPRVAVYQTKWRLCVPDGSYFGDPMWAIVEVVGSDTVSLTEQLSHLRALGASPSQNTSRSNPFNLGQSKEGDETGMC</sequence>
<name>A0ABD2MVP1_9CUCU</name>
<feature type="compositionally biased region" description="Polar residues" evidence="1">
    <location>
        <begin position="210"/>
        <end position="225"/>
    </location>
</feature>
<dbReference type="PANTHER" id="PTHR20930:SF0">
    <property type="entry name" value="PROTEIN ILRUN"/>
    <property type="match status" value="1"/>
</dbReference>
<feature type="domain" description="Nbr1 FW" evidence="2">
    <location>
        <begin position="95"/>
        <end position="189"/>
    </location>
</feature>
<evidence type="ECO:0000313" key="4">
    <source>
        <dbReference type="Proteomes" id="UP001516400"/>
    </source>
</evidence>
<dbReference type="CDD" id="cd14349">
    <property type="entry name" value="UBA_CF106"/>
    <property type="match status" value="1"/>
</dbReference>
<evidence type="ECO:0000313" key="3">
    <source>
        <dbReference type="EMBL" id="KAL3270518.1"/>
    </source>
</evidence>
<accession>A0ABD2MVP1</accession>
<dbReference type="PANTHER" id="PTHR20930">
    <property type="entry name" value="OVARIAN CARCINOMA ANTIGEN CA125-RELATED"/>
    <property type="match status" value="1"/>
</dbReference>
<evidence type="ECO:0000256" key="1">
    <source>
        <dbReference type="SAM" id="MobiDB-lite"/>
    </source>
</evidence>
<keyword evidence="4" id="KW-1185">Reference proteome</keyword>
<dbReference type="Gene3D" id="1.10.8.10">
    <property type="entry name" value="DNA helicase RuvA subunit, C-terminal domain"/>
    <property type="match status" value="1"/>
</dbReference>
<dbReference type="Gene3D" id="2.60.40.10">
    <property type="entry name" value="Immunoglobulins"/>
    <property type="match status" value="1"/>
</dbReference>
<reference evidence="3 4" key="1">
    <citation type="journal article" date="2021" name="BMC Biol.">
        <title>Horizontally acquired antibacterial genes associated with adaptive radiation of ladybird beetles.</title>
        <authorList>
            <person name="Li H.S."/>
            <person name="Tang X.F."/>
            <person name="Huang Y.H."/>
            <person name="Xu Z.Y."/>
            <person name="Chen M.L."/>
            <person name="Du X.Y."/>
            <person name="Qiu B.Y."/>
            <person name="Chen P.T."/>
            <person name="Zhang W."/>
            <person name="Slipinski A."/>
            <person name="Escalona H.E."/>
            <person name="Waterhouse R.M."/>
            <person name="Zwick A."/>
            <person name="Pang H."/>
        </authorList>
    </citation>
    <scope>NUCLEOTIDE SEQUENCE [LARGE SCALE GENOMIC DNA]</scope>
    <source>
        <strain evidence="3">SYSU2018</strain>
    </source>
</reference>
<dbReference type="Pfam" id="PF16158">
    <property type="entry name" value="N_BRCA1_IG"/>
    <property type="match status" value="1"/>
</dbReference>
<dbReference type="InterPro" id="IPR039517">
    <property type="entry name" value="C6orf106_UBA-like"/>
</dbReference>
<dbReference type="InterPro" id="IPR013783">
    <property type="entry name" value="Ig-like_fold"/>
</dbReference>
<proteinExistence type="predicted"/>
<feature type="region of interest" description="Disordered" evidence="1">
    <location>
        <begin position="208"/>
        <end position="235"/>
    </location>
</feature>
<dbReference type="InterPro" id="IPR009060">
    <property type="entry name" value="UBA-like_sf"/>
</dbReference>
<dbReference type="InterPro" id="IPR032350">
    <property type="entry name" value="Nbr1_FW"/>
</dbReference>